<keyword evidence="3" id="KW-1185">Reference proteome</keyword>
<evidence type="ECO:0008006" key="4">
    <source>
        <dbReference type="Google" id="ProtNLM"/>
    </source>
</evidence>
<name>A0A5B7KJU8_PORTR</name>
<feature type="chain" id="PRO_5022860189" description="Ecdysteroid UDP-glucosyltransferase" evidence="1">
    <location>
        <begin position="19"/>
        <end position="85"/>
    </location>
</feature>
<dbReference type="OrthoDB" id="5835829at2759"/>
<sequence length="85" mass="9572">MKKLNILSSLVILMVASGETKSAARVLILHPIYAGSHELTLRRFGEELVKRGHEVTQVRWRSSKTRQVTSTVQVMTLSPNNSDLR</sequence>
<evidence type="ECO:0000313" key="3">
    <source>
        <dbReference type="Proteomes" id="UP000324222"/>
    </source>
</evidence>
<feature type="signal peptide" evidence="1">
    <location>
        <begin position="1"/>
        <end position="18"/>
    </location>
</feature>
<protein>
    <recommendedName>
        <fullName evidence="4">Ecdysteroid UDP-glucosyltransferase</fullName>
    </recommendedName>
</protein>
<dbReference type="Proteomes" id="UP000324222">
    <property type="component" value="Unassembled WGS sequence"/>
</dbReference>
<organism evidence="2 3">
    <name type="scientific">Portunus trituberculatus</name>
    <name type="common">Swimming crab</name>
    <name type="synonym">Neptunus trituberculatus</name>
    <dbReference type="NCBI Taxonomy" id="210409"/>
    <lineage>
        <taxon>Eukaryota</taxon>
        <taxon>Metazoa</taxon>
        <taxon>Ecdysozoa</taxon>
        <taxon>Arthropoda</taxon>
        <taxon>Crustacea</taxon>
        <taxon>Multicrustacea</taxon>
        <taxon>Malacostraca</taxon>
        <taxon>Eumalacostraca</taxon>
        <taxon>Eucarida</taxon>
        <taxon>Decapoda</taxon>
        <taxon>Pleocyemata</taxon>
        <taxon>Brachyura</taxon>
        <taxon>Eubrachyura</taxon>
        <taxon>Portunoidea</taxon>
        <taxon>Portunidae</taxon>
        <taxon>Portuninae</taxon>
        <taxon>Portunus</taxon>
    </lineage>
</organism>
<keyword evidence="1" id="KW-0732">Signal</keyword>
<dbReference type="AlphaFoldDB" id="A0A5B7KJU8"/>
<comment type="caution">
    <text evidence="2">The sequence shown here is derived from an EMBL/GenBank/DDBJ whole genome shotgun (WGS) entry which is preliminary data.</text>
</comment>
<reference evidence="2 3" key="1">
    <citation type="submission" date="2019-05" db="EMBL/GenBank/DDBJ databases">
        <title>Another draft genome of Portunus trituberculatus and its Hox gene families provides insights of decapod evolution.</title>
        <authorList>
            <person name="Jeong J.-H."/>
            <person name="Song I."/>
            <person name="Kim S."/>
            <person name="Choi T."/>
            <person name="Kim D."/>
            <person name="Ryu S."/>
            <person name="Kim W."/>
        </authorList>
    </citation>
    <scope>NUCLEOTIDE SEQUENCE [LARGE SCALE GENOMIC DNA]</scope>
    <source>
        <tissue evidence="2">Muscle</tissue>
    </source>
</reference>
<dbReference type="EMBL" id="VSRR010146005">
    <property type="protein sequence ID" value="MPD05439.1"/>
    <property type="molecule type" value="Genomic_DNA"/>
</dbReference>
<proteinExistence type="predicted"/>
<gene>
    <name evidence="2" type="ORF">E2C01_101183</name>
</gene>
<dbReference type="SUPFAM" id="SSF53756">
    <property type="entry name" value="UDP-Glycosyltransferase/glycogen phosphorylase"/>
    <property type="match status" value="1"/>
</dbReference>
<evidence type="ECO:0000313" key="2">
    <source>
        <dbReference type="EMBL" id="MPD05439.1"/>
    </source>
</evidence>
<accession>A0A5B7KJU8</accession>
<evidence type="ECO:0000256" key="1">
    <source>
        <dbReference type="SAM" id="SignalP"/>
    </source>
</evidence>